<dbReference type="GO" id="GO:0005697">
    <property type="term" value="C:telomerase holoenzyme complex"/>
    <property type="evidence" value="ECO:0007669"/>
    <property type="project" value="TreeGrafter"/>
</dbReference>
<organism evidence="3 4">
    <name type="scientific">Lojkania enalia</name>
    <dbReference type="NCBI Taxonomy" id="147567"/>
    <lineage>
        <taxon>Eukaryota</taxon>
        <taxon>Fungi</taxon>
        <taxon>Dikarya</taxon>
        <taxon>Ascomycota</taxon>
        <taxon>Pezizomycotina</taxon>
        <taxon>Dothideomycetes</taxon>
        <taxon>Pleosporomycetidae</taxon>
        <taxon>Pleosporales</taxon>
        <taxon>Pleosporales incertae sedis</taxon>
        <taxon>Lojkania</taxon>
    </lineage>
</organism>
<dbReference type="FunFam" id="1.25.40.10:FF:000202">
    <property type="entry name" value="Unplaced genomic scaffold supercont1.7, whole genome shotgun sequence"/>
    <property type="match status" value="1"/>
</dbReference>
<evidence type="ECO:0000313" key="3">
    <source>
        <dbReference type="EMBL" id="KAF2270250.1"/>
    </source>
</evidence>
<evidence type="ECO:0000313" key="4">
    <source>
        <dbReference type="Proteomes" id="UP000800093"/>
    </source>
</evidence>
<dbReference type="Proteomes" id="UP000800093">
    <property type="component" value="Unassembled WGS sequence"/>
</dbReference>
<feature type="compositionally biased region" description="Polar residues" evidence="1">
    <location>
        <begin position="170"/>
        <end position="190"/>
    </location>
</feature>
<feature type="compositionally biased region" description="Basic and acidic residues" evidence="1">
    <location>
        <begin position="153"/>
        <end position="168"/>
    </location>
</feature>
<dbReference type="SUPFAM" id="SSF48452">
    <property type="entry name" value="TPR-like"/>
    <property type="match status" value="1"/>
</dbReference>
<comment type="caution">
    <text evidence="3">The sequence shown here is derived from an EMBL/GenBank/DDBJ whole genome shotgun (WGS) entry which is preliminary data.</text>
</comment>
<accession>A0A9P4TRD2</accession>
<feature type="compositionally biased region" description="Polar residues" evidence="1">
    <location>
        <begin position="98"/>
        <end position="116"/>
    </location>
</feature>
<evidence type="ECO:0000256" key="1">
    <source>
        <dbReference type="SAM" id="MobiDB-lite"/>
    </source>
</evidence>
<dbReference type="Pfam" id="PF10373">
    <property type="entry name" value="EST1_DNA_bind"/>
    <property type="match status" value="1"/>
</dbReference>
<dbReference type="OrthoDB" id="2017974at2759"/>
<feature type="domain" description="DNA/RNA-binding" evidence="2">
    <location>
        <begin position="435"/>
        <end position="732"/>
    </location>
</feature>
<protein>
    <recommendedName>
        <fullName evidence="2">DNA/RNA-binding domain-containing protein</fullName>
    </recommendedName>
</protein>
<name>A0A9P4TRD2_9PLEO</name>
<feature type="region of interest" description="Disordered" evidence="1">
    <location>
        <begin position="89"/>
        <end position="252"/>
    </location>
</feature>
<gene>
    <name evidence="3" type="ORF">CC78DRAFT_196553</name>
</gene>
<dbReference type="PANTHER" id="PTHR15696">
    <property type="entry name" value="SMG-7 SUPPRESSOR WITH MORPHOLOGICAL EFFECT ON GENITALIA PROTEIN 7"/>
    <property type="match status" value="1"/>
</dbReference>
<dbReference type="Gene3D" id="1.25.40.10">
    <property type="entry name" value="Tetratricopeptide repeat domain"/>
    <property type="match status" value="1"/>
</dbReference>
<dbReference type="InterPro" id="IPR045153">
    <property type="entry name" value="Est1/Ebs1-like"/>
</dbReference>
<reference evidence="4" key="1">
    <citation type="journal article" date="2020" name="Stud. Mycol.">
        <title>101 Dothideomycetes genomes: A test case for predicting lifestyles and emergence of pathogens.</title>
        <authorList>
            <person name="Haridas S."/>
            <person name="Albert R."/>
            <person name="Binder M."/>
            <person name="Bloem J."/>
            <person name="LaButti K."/>
            <person name="Salamov A."/>
            <person name="Andreopoulos B."/>
            <person name="Baker S."/>
            <person name="Barry K."/>
            <person name="Bills G."/>
            <person name="Bluhm B."/>
            <person name="Cannon C."/>
            <person name="Castanera R."/>
            <person name="Culley D."/>
            <person name="Daum C."/>
            <person name="Ezra D."/>
            <person name="Gonzalez J."/>
            <person name="Henrissat B."/>
            <person name="Kuo A."/>
            <person name="Liang C."/>
            <person name="Lipzen A."/>
            <person name="Lutzoni F."/>
            <person name="Magnuson J."/>
            <person name="Mondo S."/>
            <person name="Nolan M."/>
            <person name="Ohm R."/>
            <person name="Pangilinan J."/>
            <person name="Park H.-J."/>
            <person name="Ramirez L."/>
            <person name="Alfaro M."/>
            <person name="Sun H."/>
            <person name="Tritt A."/>
            <person name="Yoshinaga Y."/>
            <person name="Zwiers L.-H."/>
            <person name="Turgeon B."/>
            <person name="Goodwin S."/>
            <person name="Spatafora J."/>
            <person name="Crous P."/>
            <person name="Grigoriev I."/>
        </authorList>
    </citation>
    <scope>NUCLEOTIDE SEQUENCE [LARGE SCALE GENOMIC DNA]</scope>
    <source>
        <strain evidence="4">CBS 304.66</strain>
    </source>
</reference>
<dbReference type="GO" id="GO:0070034">
    <property type="term" value="F:telomerase RNA binding"/>
    <property type="evidence" value="ECO:0007669"/>
    <property type="project" value="TreeGrafter"/>
</dbReference>
<proteinExistence type="predicted"/>
<dbReference type="PANTHER" id="PTHR15696:SF0">
    <property type="entry name" value="TELOMERASE-BINDING PROTEIN EST1A"/>
    <property type="match status" value="1"/>
</dbReference>
<keyword evidence="4" id="KW-1185">Reference proteome</keyword>
<dbReference type="GO" id="GO:0000184">
    <property type="term" value="P:nuclear-transcribed mRNA catabolic process, nonsense-mediated decay"/>
    <property type="evidence" value="ECO:0007669"/>
    <property type="project" value="TreeGrafter"/>
</dbReference>
<feature type="compositionally biased region" description="Low complexity" evidence="1">
    <location>
        <begin position="200"/>
        <end position="218"/>
    </location>
</feature>
<sequence>MNPNADIHARYVNTLRTQAKTTDTQRSDSFPCPYCAHQGRIFQNLDQLFDHVNIDHASRMQGMETSRARVQIREDALQLKAVVVDQSTDATVGGGSTPDLTTLSLAETSKGRQSPYSKKRPAESDLQARRGKVAGPTEIYDPNYSTGIPHTIIPERTRSKPTDPRLFDSKQGSKGTVSPYRSTPEPSSEWSIEVNRDQFQPTQSTQPSQLPPTQTQLPHRGPAPQAYSPKPEYTTSQQRQPGLTELPRFDPRYPNLLLQPDSRPISQEQLASEVKSIYAGLTMVETKCIHVDRAQASAAYDGDGDPHSRLGSDHWQALIALHRTLLHEHHDFFLASQHPSASPALRRLASKYSMPARMWKHGIHSFLELLRRRLPESIDYMLAFIYLAYQMMALLYETVPAFEDTWIECLGDLGRYRMAIEDEDIRDRETWAGVARSWYSKAADKNPSVGRLYHHLAILARPNALQQLYYYARSLTCVDWFPSARESILTLLDPILGRPTASYSHALPIDTSFIQAHGILFEKLSAKEFDEAKSNFQSQLDNHIGRVTAKWKEQGVYIAVTNIAGLFDYGWKDSILRRILELHSKDISKNCPPASSSPSEEDFSRASSLVDHDSDSLTITEAEVPAKLEILSNDFTFSRAYHLTTSTLSLVLRRIGDKNVLPHVHVLLSFLSSFASIKYVAHLIDNAPWTEIVVFLNTLLKSEQPEQLMPGPIFPIDQSDNQPLPEDYLIRGQIWSQWYFPEDWFAREHDEEERYLELASTIKSRTERILHLGYQISTLGRWIYYDLETHTFSVVTSDDTS</sequence>
<dbReference type="InterPro" id="IPR018834">
    <property type="entry name" value="DNA/RNA-bd_Est1-type"/>
</dbReference>
<dbReference type="GO" id="GO:0042162">
    <property type="term" value="F:telomeric DNA binding"/>
    <property type="evidence" value="ECO:0007669"/>
    <property type="project" value="TreeGrafter"/>
</dbReference>
<dbReference type="AlphaFoldDB" id="A0A9P4TRD2"/>
<evidence type="ECO:0000259" key="2">
    <source>
        <dbReference type="Pfam" id="PF10373"/>
    </source>
</evidence>
<dbReference type="EMBL" id="ML986580">
    <property type="protein sequence ID" value="KAF2270250.1"/>
    <property type="molecule type" value="Genomic_DNA"/>
</dbReference>
<dbReference type="InterPro" id="IPR011990">
    <property type="entry name" value="TPR-like_helical_dom_sf"/>
</dbReference>